<dbReference type="InterPro" id="IPR027417">
    <property type="entry name" value="P-loop_NTPase"/>
</dbReference>
<dbReference type="GO" id="GO:0003677">
    <property type="term" value="F:DNA binding"/>
    <property type="evidence" value="ECO:0007669"/>
    <property type="project" value="InterPro"/>
</dbReference>
<dbReference type="Pfam" id="PF03368">
    <property type="entry name" value="Dicer_dimer"/>
    <property type="match status" value="1"/>
</dbReference>
<evidence type="ECO:0000256" key="11">
    <source>
        <dbReference type="ARBA" id="ARBA00022840"/>
    </source>
</evidence>
<gene>
    <name evidence="24" type="ORF">FSARC_2680</name>
</gene>
<organism evidence="24 25">
    <name type="scientific">Fusarium sarcochroum</name>
    <dbReference type="NCBI Taxonomy" id="1208366"/>
    <lineage>
        <taxon>Eukaryota</taxon>
        <taxon>Fungi</taxon>
        <taxon>Dikarya</taxon>
        <taxon>Ascomycota</taxon>
        <taxon>Pezizomycotina</taxon>
        <taxon>Sordariomycetes</taxon>
        <taxon>Hypocreomycetidae</taxon>
        <taxon>Hypocreales</taxon>
        <taxon>Nectriaceae</taxon>
        <taxon>Fusarium</taxon>
        <taxon>Fusarium lateritium species complex</taxon>
    </lineage>
</organism>
<dbReference type="InterPro" id="IPR006935">
    <property type="entry name" value="Helicase/UvrB_N"/>
</dbReference>
<dbReference type="InterPro" id="IPR036389">
    <property type="entry name" value="RNase_III_sf"/>
</dbReference>
<dbReference type="EMBL" id="JABEXW010000131">
    <property type="protein sequence ID" value="KAF4970241.1"/>
    <property type="molecule type" value="Genomic_DNA"/>
</dbReference>
<dbReference type="GO" id="GO:0003968">
    <property type="term" value="F:RNA-directed RNA polymerase activity"/>
    <property type="evidence" value="ECO:0007669"/>
    <property type="project" value="UniProtKB-KW"/>
</dbReference>
<dbReference type="SUPFAM" id="SSF69065">
    <property type="entry name" value="RNase III domain-like"/>
    <property type="match status" value="2"/>
</dbReference>
<evidence type="ECO:0000256" key="13">
    <source>
        <dbReference type="ARBA" id="ARBA00022884"/>
    </source>
</evidence>
<protein>
    <recommendedName>
        <fullName evidence="3">Dicer-like protein 1</fullName>
    </recommendedName>
</protein>
<dbReference type="GO" id="GO:0046872">
    <property type="term" value="F:metal ion binding"/>
    <property type="evidence" value="ECO:0007669"/>
    <property type="project" value="UniProtKB-KW"/>
</dbReference>
<reference evidence="24" key="1">
    <citation type="journal article" date="2020" name="BMC Genomics">
        <title>Correction to: Identification and distribution of gene clusters required for synthesis of sphingolipid metabolism inhibitors in diverse species of the filamentous fungus Fusarium.</title>
        <authorList>
            <person name="Kim H.S."/>
            <person name="Lohmar J.M."/>
            <person name="Busman M."/>
            <person name="Brown D.W."/>
            <person name="Naumann T.A."/>
            <person name="Divon H.H."/>
            <person name="Lysoe E."/>
            <person name="Uhlig S."/>
            <person name="Proctor R.H."/>
        </authorList>
    </citation>
    <scope>NUCLEOTIDE SEQUENCE</scope>
    <source>
        <strain evidence="24">NRRL 20472</strain>
    </source>
</reference>
<feature type="domain" description="Dicer dsRNA-binding fold" evidence="23">
    <location>
        <begin position="1877"/>
        <end position="1965"/>
    </location>
</feature>
<dbReference type="OrthoDB" id="416741at2759"/>
<evidence type="ECO:0000256" key="4">
    <source>
        <dbReference type="ARBA" id="ARBA00022721"/>
    </source>
</evidence>
<evidence type="ECO:0000259" key="20">
    <source>
        <dbReference type="PROSITE" id="PS50821"/>
    </source>
</evidence>
<dbReference type="PANTHER" id="PTHR23079">
    <property type="entry name" value="RNA-DEPENDENT RNA POLYMERASE"/>
    <property type="match status" value="1"/>
</dbReference>
<evidence type="ECO:0000256" key="12">
    <source>
        <dbReference type="ARBA" id="ARBA00022842"/>
    </source>
</evidence>
<dbReference type="GO" id="GO:0005524">
    <property type="term" value="F:ATP binding"/>
    <property type="evidence" value="ECO:0007669"/>
    <property type="project" value="UniProtKB-KW"/>
</dbReference>
<feature type="domain" description="RNase III" evidence="19">
    <location>
        <begin position="2311"/>
        <end position="2420"/>
    </location>
</feature>
<dbReference type="InterPro" id="IPR038248">
    <property type="entry name" value="Dicer_dimer_sf"/>
</dbReference>
<dbReference type="CDD" id="cd18034">
    <property type="entry name" value="DEXHc_dicer"/>
    <property type="match status" value="1"/>
</dbReference>
<evidence type="ECO:0000256" key="10">
    <source>
        <dbReference type="ARBA" id="ARBA00022833"/>
    </source>
</evidence>
<dbReference type="InterPro" id="IPR007855">
    <property type="entry name" value="RDRP"/>
</dbReference>
<keyword evidence="5" id="KW-0479">Metal-binding</keyword>
<dbReference type="SUPFAM" id="SSF52540">
    <property type="entry name" value="P-loop containing nucleoside triphosphate hydrolases"/>
    <property type="match status" value="1"/>
</dbReference>
<reference evidence="24" key="2">
    <citation type="submission" date="2020-05" db="EMBL/GenBank/DDBJ databases">
        <authorList>
            <person name="Kim H.-S."/>
            <person name="Proctor R.H."/>
            <person name="Brown D.W."/>
        </authorList>
    </citation>
    <scope>NUCLEOTIDE SEQUENCE</scope>
    <source>
        <strain evidence="24">NRRL 20472</strain>
    </source>
</reference>
<keyword evidence="8" id="KW-0378">Hydrolase</keyword>
<dbReference type="GO" id="GO:0004386">
    <property type="term" value="F:helicase activity"/>
    <property type="evidence" value="ECO:0007669"/>
    <property type="project" value="UniProtKB-KW"/>
</dbReference>
<keyword evidence="14" id="KW-0051">Antiviral defense</keyword>
<dbReference type="Gene3D" id="1.10.1520.10">
    <property type="entry name" value="Ribonuclease III domain"/>
    <property type="match status" value="2"/>
</dbReference>
<dbReference type="PROSITE" id="PS50821">
    <property type="entry name" value="PAZ"/>
    <property type="match status" value="1"/>
</dbReference>
<keyword evidence="7" id="KW-0547">Nucleotide-binding</keyword>
<evidence type="ECO:0000256" key="7">
    <source>
        <dbReference type="ARBA" id="ARBA00022741"/>
    </source>
</evidence>
<keyword evidence="9" id="KW-0347">Helicase</keyword>
<comment type="cofactor">
    <cofactor evidence="1">
        <name>Mn(2+)</name>
        <dbReference type="ChEBI" id="CHEBI:29035"/>
    </cofactor>
</comment>
<evidence type="ECO:0000256" key="8">
    <source>
        <dbReference type="ARBA" id="ARBA00022801"/>
    </source>
</evidence>
<dbReference type="SMART" id="SM00490">
    <property type="entry name" value="HELICc"/>
    <property type="match status" value="1"/>
</dbReference>
<dbReference type="PROSITE" id="PS50142">
    <property type="entry name" value="RNASE_3_2"/>
    <property type="match status" value="2"/>
</dbReference>
<evidence type="ECO:0000256" key="16">
    <source>
        <dbReference type="ARBA" id="ARBA00035116"/>
    </source>
</evidence>
<dbReference type="GO" id="GO:0031380">
    <property type="term" value="C:nuclear RNA-directed RNA polymerase complex"/>
    <property type="evidence" value="ECO:0007669"/>
    <property type="project" value="TreeGrafter"/>
</dbReference>
<keyword evidence="11" id="KW-0067">ATP-binding</keyword>
<proteinExistence type="inferred from homology"/>
<keyword evidence="12" id="KW-0460">Magnesium</keyword>
<dbReference type="InterPro" id="IPR003100">
    <property type="entry name" value="PAZ_dom"/>
</dbReference>
<keyword evidence="4" id="KW-0930">Antiviral protein</keyword>
<keyword evidence="13 17" id="KW-0694">RNA-binding</keyword>
<dbReference type="Pfam" id="PF25358">
    <property type="entry name" value="PH_fung_RdRP"/>
    <property type="match status" value="1"/>
</dbReference>
<dbReference type="SMART" id="SM00487">
    <property type="entry name" value="DEXDc"/>
    <property type="match status" value="1"/>
</dbReference>
<dbReference type="InterPro" id="IPR057503">
    <property type="entry name" value="PH_RdRP"/>
</dbReference>
<evidence type="ECO:0000256" key="18">
    <source>
        <dbReference type="SAM" id="MobiDB-lite"/>
    </source>
</evidence>
<dbReference type="GO" id="GO:0004525">
    <property type="term" value="F:ribonuclease III activity"/>
    <property type="evidence" value="ECO:0007669"/>
    <property type="project" value="InterPro"/>
</dbReference>
<dbReference type="PROSITE" id="PS51192">
    <property type="entry name" value="HELICASE_ATP_BIND_1"/>
    <property type="match status" value="1"/>
</dbReference>
<dbReference type="PANTHER" id="PTHR23079:SF17">
    <property type="entry name" value="RNA-DEPENDENT RNA POLYMERASE"/>
    <property type="match status" value="1"/>
</dbReference>
<keyword evidence="15" id="KW-0464">Manganese</keyword>
<dbReference type="GO" id="GO:0003723">
    <property type="term" value="F:RNA binding"/>
    <property type="evidence" value="ECO:0007669"/>
    <property type="project" value="UniProtKB-UniRule"/>
</dbReference>
<evidence type="ECO:0000256" key="2">
    <source>
        <dbReference type="ARBA" id="ARBA00001946"/>
    </source>
</evidence>
<dbReference type="Pfam" id="PF00636">
    <property type="entry name" value="Ribonuclease_3"/>
    <property type="match status" value="2"/>
</dbReference>
<evidence type="ECO:0000259" key="22">
    <source>
        <dbReference type="PROSITE" id="PS51194"/>
    </source>
</evidence>
<accession>A0A8H4U5P1</accession>
<dbReference type="InterPro" id="IPR001650">
    <property type="entry name" value="Helicase_C-like"/>
</dbReference>
<dbReference type="InterPro" id="IPR000999">
    <property type="entry name" value="RNase_III_dom"/>
</dbReference>
<sequence length="2769" mass="313212">MEVFCRHVPPDLSEEGLRVELEPFMQALGISDWACDKPRQKPQAWLKFLHASNGQAFLKKHGKISAETGQRREDIALVNPLNLRIKPRDIARLHILKTAIYAEKSTRALDKHTVAHLKHNRDQRLRIPARDPEAPDYPFWVQAVSCGGNMFLGDDEILTYIEHNALRVPRSVKGKFTRLWLTVWLDGGNRMDFHNETIQDLIAGRHDNSFTLVLAEPPRMYRSAVTLENKNAKWQRVQELEDWGLIRAYSSSCLVYRIQAYDTKQFDIILRSIQSQDVLAITSHTIPSVPWNSVQVESNLHLGRQQFMARTKRLLSSGNVPFAILFQVQALVWNNYINPSDGAALLDLLERVALDAKEKKVAMPITTDAMKVLFQRIPYPCPGTDPRELDVVSIMADAMNTEYEYRADDPQRDRIYGSKIPDHQVWVFKASVTPTRVILTGPDAESRNRVLRMFPDNNDSFLRVTFCDENGQDLHFNPRVDNDLIFSRYRCVMDEGIEVAGRKYLFLGFSHSSLRSHSAWFSAQFANQDFQQQTCDVILGALGDFQDIRVPAKCAARIGQAFSETPYAVPLFENGINTRWIPDVKSADGSRIFSDGVGTISSSALEDIWTYLPMRSAAPTCLQIRWGGCKGMLSLDARLEEKVFCVRRESMMKFPSQDLTELGICDTSSKPLQLVLNRQIIKILEDMGTKDEWFFESQQKALNVLRNVTVNALNTSLFLEHQAIGLTMGLPKLVKQLDRMGINYRRDRFLRTAVEYVVLRELRLLKHKARIPVAKGVTLFGVMDETGFLEEGEAYVTYDKTYGVKNGQRINATLEDGKILVTRSPALHPGDIQVVNMVTPPKGHALRELQNCIIFSQKGKRDLPSQLSGGDLDGDLYNIIWDPQAMPKQTFAPADYPRLSPKPLDRPVTSRDIADFFINFMKTDILGMIATRHVTLADYKAYGTLDPGCLSLASMHSTAVDFSKTGIPVDVKKLPKPPFYRPDFLATVPPLKVYDIDQIDLIVDHQEPVHEEDTMGQAKHKYYRSDKILGRLYRNVNEKKIWDEDIHRSTTMDGPSIWDQLLTTVKREVVGYNLGIDWTRKSEQAWKIRNLYESTMVDKMWHFSENPRSCLTEVEVFCGFILNKKGSQTARQRDSSIKLKEEIDRIMTWFVKMIRDQGQRNDLETFGTRTETSSAPDRGREDVIELCWACVAVACLKKEDAPVTYHATGELQSFRVIAACCLLKELNNLTRKMNSVSGGGFTGVGSGRRGRRQTALAIRPHSLSRLSGNALADMDTSDDDCRRFVISQEKPSTITEKKRLDNAAFRDWVVNTQREAMRNSLTAPDDLRNQSVSHLITASENRMIITTPREYQIELFERAKRENTIVVLPTGSGKTLIAALLLRHYLEQELEDRATGNHKRVAFFVVEKVALCFQQFAVLNCNLGAYPVTKFCGKMSGTKTKEYWNKQFSDNMAIVCTAQILLDCLNSNFINMSQINLLVFDEVHHAKKEHPYARIIKNHYIRHEGDKPRILGMTASPVDAQTKDFEGTADEIETFLCSKIATVSGDVLARSMDLRKQLQEKAYYDALRFPEESKTALRELIVGQVLHNALFKASLEFTEEASSTLGSWCADRYWHLFITEDETMQLAAKTDRDFAKSFASIKADGATDAVRRVRDIVKNNVLGIVRPSSPGLSVKVKKLHEILLHAFTFNGTKRCIVFVEKRYTACLLSDLYQQPEMGIRGMNASYMIGRQSSISNLGGMSFRDQVITLQRFKRGDVNCLFATPVAEEGIDIPDCDLVIRFDLFNSVIQYLQSRGRARQQRSKYITMLEDGNSKQIRSLKQAERGAASLEKFIMSLPSDRKLPDELMDPVTAAQNELTTQKVHVMPSTGARLTFSISCEVLARFTSSLSSSDNGNLEFVVTKLGPNFIADVILPDSSPLRSMSGIPQRSKALAKCSAAFEACVLLIDKKYVDEHFQPVFVKALPVLRNARLAAGSGKKTDYNMRLRPETWSVRGACKTLFATMIILENPEALGENRPSRPLMLLSRDKLPKLPGIPLFFGNGCSSVVRLIVSESPLELRPGEIEGILQFTLRIFGDVFSKEFNAVTDQMPYFLAPCASIQSSTPTRARIDWHTIEIVKDVEFLSWRDAPDEFFVDKFVTDPLDGGRKLIIRGIDKSKKPSDPPPEGVPEPRSRSYKSVQPTIKEYSNSLFLNSRRKAHWQDDQPVVKAELLSLRRNLLDEFQVDENLNKDCFVILEPLRISPIPIDVVFMAMTFPAIINRIESILIALDACASLDLTIPPALALQALTKDGGGTGDLDGEQSNFQPGMGDNYERLEFLGDSFLKMATTISLFTLIPESDECGYHAERVLLICNQNLFNHAVEHNLHQYIRSKSFDRRAWYPDLPLRKGKATKIDMRHDLANKTIADVCEALIGAAYLSGEEGNMDMAVKAVTRMVKSKNHEMEAFQDYFAAFKVPLWHTAKSTTIQRRLVDYVAKVTGYRFNSPALLQSVFKHPSWPYEAVPDYQRLEFLGDALLDMAVVDFLYKRFKLADPQWLTEHKMAMVSNQFLGCLCVQLNLHKHLLFTTSSLTGQISGYVAELELAKEDAHKVAKADRTPTRMDFWLHASLPPKVLADVVEALIGAMFVDAKYNYSVVNQFFTRFVEPYFTEMVLYDTFASKHPVTFLCKKMQQELCCVNWRISAGNVPCALEEGMAALRESDVVAVFMVHQRVIVSTTSKSGRYAKIAVAKQALEKIGSFEGGISGMKKALGCDCQLKEIQDKWQWDYGTAI</sequence>
<feature type="domain" description="RNase III" evidence="19">
    <location>
        <begin position="2470"/>
        <end position="2628"/>
    </location>
</feature>
<evidence type="ECO:0000313" key="24">
    <source>
        <dbReference type="EMBL" id="KAF4970241.1"/>
    </source>
</evidence>
<evidence type="ECO:0000256" key="3">
    <source>
        <dbReference type="ARBA" id="ARBA00020797"/>
    </source>
</evidence>
<comment type="cofactor">
    <cofactor evidence="2">
        <name>Mg(2+)</name>
        <dbReference type="ChEBI" id="CHEBI:18420"/>
    </cofactor>
</comment>
<dbReference type="GO" id="GO:0050688">
    <property type="term" value="P:regulation of defense response to virus"/>
    <property type="evidence" value="ECO:0007669"/>
    <property type="project" value="UniProtKB-KW"/>
</dbReference>
<dbReference type="FunFam" id="1.10.1520.10:FF:000015">
    <property type="entry name" value="Dicer-like protein 1"/>
    <property type="match status" value="1"/>
</dbReference>
<dbReference type="Gene3D" id="3.30.160.380">
    <property type="entry name" value="Dicer dimerisation domain"/>
    <property type="match status" value="1"/>
</dbReference>
<dbReference type="SMR" id="A0A8H4U5P1"/>
<dbReference type="Pfam" id="PF00271">
    <property type="entry name" value="Helicase_C"/>
    <property type="match status" value="1"/>
</dbReference>
<dbReference type="Pfam" id="PF05183">
    <property type="entry name" value="RdRP"/>
    <property type="match status" value="1"/>
</dbReference>
<dbReference type="Pfam" id="PF04851">
    <property type="entry name" value="ResIII"/>
    <property type="match status" value="1"/>
</dbReference>
<dbReference type="SMART" id="SM00535">
    <property type="entry name" value="RIBOc"/>
    <property type="match status" value="2"/>
</dbReference>
<evidence type="ECO:0000256" key="15">
    <source>
        <dbReference type="ARBA" id="ARBA00023211"/>
    </source>
</evidence>
<dbReference type="PROSITE" id="PS00517">
    <property type="entry name" value="RNASE_3_1"/>
    <property type="match status" value="2"/>
</dbReference>
<comment type="caution">
    <text evidence="24">The sequence shown here is derived from an EMBL/GenBank/DDBJ whole genome shotgun (WGS) entry which is preliminary data.</text>
</comment>
<feature type="domain" description="Helicase ATP-binding" evidence="21">
    <location>
        <begin position="1355"/>
        <end position="1535"/>
    </location>
</feature>
<dbReference type="Gene3D" id="3.40.50.300">
    <property type="entry name" value="P-loop containing nucleotide triphosphate hydrolases"/>
    <property type="match status" value="2"/>
</dbReference>
<evidence type="ECO:0000259" key="23">
    <source>
        <dbReference type="PROSITE" id="PS51327"/>
    </source>
</evidence>
<feature type="region of interest" description="Disordered" evidence="18">
    <location>
        <begin position="2153"/>
        <end position="2177"/>
    </location>
</feature>
<dbReference type="GO" id="GO:0051607">
    <property type="term" value="P:defense response to virus"/>
    <property type="evidence" value="ECO:0007669"/>
    <property type="project" value="UniProtKB-KW"/>
</dbReference>
<evidence type="ECO:0000313" key="25">
    <source>
        <dbReference type="Proteomes" id="UP000622797"/>
    </source>
</evidence>
<evidence type="ECO:0000259" key="21">
    <source>
        <dbReference type="PROSITE" id="PS51192"/>
    </source>
</evidence>
<evidence type="ECO:0000256" key="17">
    <source>
        <dbReference type="PROSITE-ProRule" id="PRU00657"/>
    </source>
</evidence>
<evidence type="ECO:0000256" key="6">
    <source>
        <dbReference type="ARBA" id="ARBA00022737"/>
    </source>
</evidence>
<feature type="domain" description="PAZ" evidence="20">
    <location>
        <begin position="2112"/>
        <end position="2242"/>
    </location>
</feature>
<dbReference type="InterPro" id="IPR014001">
    <property type="entry name" value="Helicase_ATP-bd"/>
</dbReference>
<evidence type="ECO:0000256" key="14">
    <source>
        <dbReference type="ARBA" id="ARBA00023118"/>
    </source>
</evidence>
<keyword evidence="25" id="KW-1185">Reference proteome</keyword>
<evidence type="ECO:0000256" key="1">
    <source>
        <dbReference type="ARBA" id="ARBA00001936"/>
    </source>
</evidence>
<evidence type="ECO:0000256" key="5">
    <source>
        <dbReference type="ARBA" id="ARBA00022723"/>
    </source>
</evidence>
<dbReference type="Proteomes" id="UP000622797">
    <property type="component" value="Unassembled WGS sequence"/>
</dbReference>
<dbReference type="PROSITE" id="PS51327">
    <property type="entry name" value="DICER_DSRBF"/>
    <property type="match status" value="1"/>
</dbReference>
<dbReference type="InterPro" id="IPR057596">
    <property type="entry name" value="RDRP_core"/>
</dbReference>
<evidence type="ECO:0000259" key="19">
    <source>
        <dbReference type="PROSITE" id="PS50142"/>
    </source>
</evidence>
<feature type="domain" description="Helicase C-terminal" evidence="22">
    <location>
        <begin position="1675"/>
        <end position="1840"/>
    </location>
</feature>
<dbReference type="PROSITE" id="PS51194">
    <property type="entry name" value="HELICASE_CTER"/>
    <property type="match status" value="1"/>
</dbReference>
<keyword evidence="10" id="KW-0862">Zinc</keyword>
<name>A0A8H4U5P1_9HYPO</name>
<comment type="similarity">
    <text evidence="16 17">Belongs to the helicase family. Dicer subfamily.</text>
</comment>
<dbReference type="InterPro" id="IPR005034">
    <property type="entry name" value="Dicer_dimerisation"/>
</dbReference>
<dbReference type="Pfam" id="PF24995">
    <property type="entry name" value="DSRM_2"/>
    <property type="match status" value="1"/>
</dbReference>
<dbReference type="GO" id="GO:0030422">
    <property type="term" value="P:siRNA processing"/>
    <property type="evidence" value="ECO:0007669"/>
    <property type="project" value="TreeGrafter"/>
</dbReference>
<dbReference type="InterPro" id="IPR056755">
    <property type="entry name" value="DSRM_2"/>
</dbReference>
<dbReference type="CDD" id="cd00593">
    <property type="entry name" value="RIBOc"/>
    <property type="match status" value="2"/>
</dbReference>
<keyword evidence="6" id="KW-0677">Repeat</keyword>
<evidence type="ECO:0000256" key="9">
    <source>
        <dbReference type="ARBA" id="ARBA00022806"/>
    </source>
</evidence>